<feature type="transmembrane region" description="Helical" evidence="9">
    <location>
        <begin position="40"/>
        <end position="64"/>
    </location>
</feature>
<accession>A0A4V5NVR9</accession>
<dbReference type="AlphaFoldDB" id="A0A4V5NVR9"/>
<keyword evidence="7 8" id="KW-0472">Membrane</keyword>
<evidence type="ECO:0000256" key="5">
    <source>
        <dbReference type="ARBA" id="ARBA00022960"/>
    </source>
</evidence>
<keyword evidence="11" id="KW-1185">Reference proteome</keyword>
<comment type="subcellular location">
    <subcellularLocation>
        <location evidence="8">Cell inner membrane</location>
    </subcellularLocation>
    <subcellularLocation>
        <location evidence="1">Cell membrane</location>
        <topology evidence="1">Multi-pass membrane protein</topology>
    </subcellularLocation>
</comment>
<evidence type="ECO:0000313" key="10">
    <source>
        <dbReference type="EMBL" id="TKB51621.1"/>
    </source>
</evidence>
<sequence length="138" mass="16014">MPLPQVVAAWRPDWVLLVLAYWTLALPHRAGILTAFLVGLLLDVLLGATLGVRSLALSVVIYLVALQYQKLRHFAWIQQMGVVAMLSLLSHLLVFWAEYLHSGVQLSWEYLKPVAFTPLLWPWVFWLLRRTRRHYKVK</sequence>
<dbReference type="GO" id="GO:0008360">
    <property type="term" value="P:regulation of cell shape"/>
    <property type="evidence" value="ECO:0007669"/>
    <property type="project" value="UniProtKB-UniRule"/>
</dbReference>
<evidence type="ECO:0000256" key="3">
    <source>
        <dbReference type="ARBA" id="ARBA00022475"/>
    </source>
</evidence>
<dbReference type="PANTHER" id="PTHR37484">
    <property type="entry name" value="ROD SHAPE-DETERMINING PROTEIN MRED"/>
    <property type="match status" value="1"/>
</dbReference>
<dbReference type="Pfam" id="PF04093">
    <property type="entry name" value="MreD"/>
    <property type="match status" value="1"/>
</dbReference>
<protein>
    <recommendedName>
        <fullName evidence="8">Rod shape-determining protein MreD</fullName>
    </recommendedName>
</protein>
<feature type="transmembrane region" description="Helical" evidence="9">
    <location>
        <begin position="110"/>
        <end position="128"/>
    </location>
</feature>
<comment type="function">
    <text evidence="8">Involved in formation of the rod shape of the cell. May also contribute to regulation of formation of penicillin-binding proteins.</text>
</comment>
<evidence type="ECO:0000256" key="7">
    <source>
        <dbReference type="ARBA" id="ARBA00023136"/>
    </source>
</evidence>
<keyword evidence="8" id="KW-0997">Cell inner membrane</keyword>
<reference evidence="10 11" key="1">
    <citation type="submission" date="2019-04" db="EMBL/GenBank/DDBJ databases">
        <authorList>
            <person name="Hwang J.C."/>
        </authorList>
    </citation>
    <scope>NUCLEOTIDE SEQUENCE [LARGE SCALE GENOMIC DNA]</scope>
    <source>
        <strain evidence="10 11">IMCC35001</strain>
    </source>
</reference>
<dbReference type="PIRSF" id="PIRSF018472">
    <property type="entry name" value="MreD_proteobac"/>
    <property type="match status" value="1"/>
</dbReference>
<organism evidence="10 11">
    <name type="scientific">Ferrimonas sediminicola</name>
    <dbReference type="NCBI Taxonomy" id="2569538"/>
    <lineage>
        <taxon>Bacteria</taxon>
        <taxon>Pseudomonadati</taxon>
        <taxon>Pseudomonadota</taxon>
        <taxon>Gammaproteobacteria</taxon>
        <taxon>Alteromonadales</taxon>
        <taxon>Ferrimonadaceae</taxon>
        <taxon>Ferrimonas</taxon>
    </lineage>
</organism>
<evidence type="ECO:0000256" key="2">
    <source>
        <dbReference type="ARBA" id="ARBA00007776"/>
    </source>
</evidence>
<dbReference type="PANTHER" id="PTHR37484:SF1">
    <property type="entry name" value="ROD SHAPE-DETERMINING PROTEIN MRED"/>
    <property type="match status" value="1"/>
</dbReference>
<evidence type="ECO:0000256" key="6">
    <source>
        <dbReference type="ARBA" id="ARBA00022989"/>
    </source>
</evidence>
<comment type="similarity">
    <text evidence="2 8">Belongs to the MreD family.</text>
</comment>
<dbReference type="InterPro" id="IPR007227">
    <property type="entry name" value="Cell_shape_determining_MreD"/>
</dbReference>
<dbReference type="OrthoDB" id="6647425at2"/>
<dbReference type="GO" id="GO:0005886">
    <property type="term" value="C:plasma membrane"/>
    <property type="evidence" value="ECO:0007669"/>
    <property type="project" value="UniProtKB-SubCell"/>
</dbReference>
<evidence type="ECO:0000256" key="1">
    <source>
        <dbReference type="ARBA" id="ARBA00004651"/>
    </source>
</evidence>
<evidence type="ECO:0000313" key="11">
    <source>
        <dbReference type="Proteomes" id="UP000305674"/>
    </source>
</evidence>
<keyword evidence="3 8" id="KW-1003">Cell membrane</keyword>
<dbReference type="Proteomes" id="UP000305674">
    <property type="component" value="Unassembled WGS sequence"/>
</dbReference>
<proteinExistence type="inferred from homology"/>
<keyword evidence="6 9" id="KW-1133">Transmembrane helix</keyword>
<comment type="caution">
    <text evidence="10">The sequence shown here is derived from an EMBL/GenBank/DDBJ whole genome shotgun (WGS) entry which is preliminary data.</text>
</comment>
<dbReference type="NCBIfam" id="TIGR03426">
    <property type="entry name" value="shape_MreD"/>
    <property type="match status" value="1"/>
</dbReference>
<feature type="transmembrane region" description="Helical" evidence="9">
    <location>
        <begin position="76"/>
        <end position="98"/>
    </location>
</feature>
<evidence type="ECO:0000256" key="8">
    <source>
        <dbReference type="PIRNR" id="PIRNR018472"/>
    </source>
</evidence>
<evidence type="ECO:0000256" key="4">
    <source>
        <dbReference type="ARBA" id="ARBA00022692"/>
    </source>
</evidence>
<name>A0A4V5NVR9_9GAMM</name>
<keyword evidence="5 8" id="KW-0133">Cell shape</keyword>
<gene>
    <name evidence="10" type="primary">mreD</name>
    <name evidence="10" type="ORF">FCL40_01290</name>
</gene>
<keyword evidence="4 9" id="KW-0812">Transmembrane</keyword>
<dbReference type="InterPro" id="IPR026034">
    <property type="entry name" value="MreD_proteobac"/>
</dbReference>
<dbReference type="EMBL" id="SWCI01000001">
    <property type="protein sequence ID" value="TKB51621.1"/>
    <property type="molecule type" value="Genomic_DNA"/>
</dbReference>
<evidence type="ECO:0000256" key="9">
    <source>
        <dbReference type="SAM" id="Phobius"/>
    </source>
</evidence>